<evidence type="ECO:0000256" key="2">
    <source>
        <dbReference type="ARBA" id="ARBA00023180"/>
    </source>
</evidence>
<feature type="domain" description="Secretion system C-terminal sorting" evidence="5">
    <location>
        <begin position="515"/>
        <end position="587"/>
    </location>
</feature>
<proteinExistence type="predicted"/>
<comment type="caution">
    <text evidence="6">The sequence shown here is derived from an EMBL/GenBank/DDBJ whole genome shotgun (WGS) entry which is preliminary data.</text>
</comment>
<name>A0A5C6RFZ5_9BACT</name>
<evidence type="ECO:0000256" key="3">
    <source>
        <dbReference type="SAM" id="SignalP"/>
    </source>
</evidence>
<dbReference type="InterPro" id="IPR026444">
    <property type="entry name" value="Secre_tail"/>
</dbReference>
<keyword evidence="1 3" id="KW-0732">Signal</keyword>
<evidence type="ECO:0000313" key="6">
    <source>
        <dbReference type="EMBL" id="TXB60575.1"/>
    </source>
</evidence>
<protein>
    <submittedName>
        <fullName evidence="6">T9SS type A sorting domain-containing protein</fullName>
    </submittedName>
</protein>
<dbReference type="InterPro" id="IPR003137">
    <property type="entry name" value="PA_domain"/>
</dbReference>
<evidence type="ECO:0000259" key="4">
    <source>
        <dbReference type="Pfam" id="PF02225"/>
    </source>
</evidence>
<feature type="domain" description="PA" evidence="4">
    <location>
        <begin position="66"/>
        <end position="146"/>
    </location>
</feature>
<dbReference type="InterPro" id="IPR046450">
    <property type="entry name" value="PA_dom_sf"/>
</dbReference>
<gene>
    <name evidence="6" type="ORF">FRY97_20505</name>
</gene>
<evidence type="ECO:0000313" key="7">
    <source>
        <dbReference type="Proteomes" id="UP000321580"/>
    </source>
</evidence>
<dbReference type="Pfam" id="PF18962">
    <property type="entry name" value="Por_Secre_tail"/>
    <property type="match status" value="1"/>
</dbReference>
<sequence>MKIFTTSILAFFLSLGVLSAQTVVVNSPADLEGVYAFDAAGFGAVLTDTTWTADAAFVDDGSGETASQGCGAAVNGADLDGKIALIDRGSCEFGLKCLNAENAGAIAAIVFNNQPGNGTIVMGAGVNGGSVTIPCVMLSYEDGQAIRQALENGPVNITIGNLKFNNDLAVGVQDVIHAPAGIVPMDQLGDFEFLPGARTTNIGLNDASNVVLNATIDYTDMDGNTSNVYDESMMVTATLAADSVSALTTLPSFVPANGMGTYTATYTVSTDSTETSAGDNALVTTFDVSQNMFSKASLDPNTGEPRTTIGYTISGGGDVEFLSVFNVKNAMDYTIDSVYFYVSTNEPSLAGIPVEAYIYEWNDLDGNGGLSNDEVGIAGLSTFTFPDDFEGTTTTLTLPVLDFITFEETGVVIPEDDKNYILGVRYTGEFVVFFGFDESVDHTQYIDFRTANETLTDFDYSYLLVTGYNDFIPDFEGGLSLFSGVGAASSAAMLLTAPEVSTEDIVGADVFEMEVFPNPATEKLMTTLSFKERTAYVEYHITDANGRYIFSSRDNQVDDREQAEFDVKSLPAGQYYMTIRTEQGVQAKPFVKQ</sequence>
<dbReference type="PANTHER" id="PTHR22702:SF1">
    <property type="entry name" value="PROTEASE-ASSOCIATED DOMAIN-CONTAINING PROTEIN 1"/>
    <property type="match status" value="1"/>
</dbReference>
<dbReference type="AlphaFoldDB" id="A0A5C6RFZ5"/>
<dbReference type="EMBL" id="VOOR01000076">
    <property type="protein sequence ID" value="TXB60575.1"/>
    <property type="molecule type" value="Genomic_DNA"/>
</dbReference>
<feature type="signal peptide" evidence="3">
    <location>
        <begin position="1"/>
        <end position="20"/>
    </location>
</feature>
<dbReference type="CDD" id="cd04818">
    <property type="entry name" value="PA_subtilisin_1"/>
    <property type="match status" value="1"/>
</dbReference>
<dbReference type="SUPFAM" id="SSF52025">
    <property type="entry name" value="PA domain"/>
    <property type="match status" value="1"/>
</dbReference>
<dbReference type="PANTHER" id="PTHR22702">
    <property type="entry name" value="PROTEASE-ASSOCIATED DOMAIN-CONTAINING PROTEIN"/>
    <property type="match status" value="1"/>
</dbReference>
<dbReference type="Proteomes" id="UP000321580">
    <property type="component" value="Unassembled WGS sequence"/>
</dbReference>
<keyword evidence="7" id="KW-1185">Reference proteome</keyword>
<dbReference type="OrthoDB" id="5377264at2"/>
<evidence type="ECO:0000259" key="5">
    <source>
        <dbReference type="Pfam" id="PF18962"/>
    </source>
</evidence>
<feature type="chain" id="PRO_5022848166" evidence="3">
    <location>
        <begin position="21"/>
        <end position="593"/>
    </location>
</feature>
<dbReference type="Gene3D" id="3.50.30.30">
    <property type="match status" value="1"/>
</dbReference>
<evidence type="ECO:0000256" key="1">
    <source>
        <dbReference type="ARBA" id="ARBA00022729"/>
    </source>
</evidence>
<keyword evidence="2" id="KW-0325">Glycoprotein</keyword>
<dbReference type="NCBIfam" id="TIGR04183">
    <property type="entry name" value="Por_Secre_tail"/>
    <property type="match status" value="1"/>
</dbReference>
<dbReference type="RefSeq" id="WP_147169495.1">
    <property type="nucleotide sequence ID" value="NZ_VOOR01000076.1"/>
</dbReference>
<dbReference type="Pfam" id="PF02225">
    <property type="entry name" value="PA"/>
    <property type="match status" value="1"/>
</dbReference>
<reference evidence="6 7" key="1">
    <citation type="submission" date="2019-08" db="EMBL/GenBank/DDBJ databases">
        <title>Genome of Phaeodactylibacter luteus.</title>
        <authorList>
            <person name="Bowman J.P."/>
        </authorList>
    </citation>
    <scope>NUCLEOTIDE SEQUENCE [LARGE SCALE GENOMIC DNA]</scope>
    <source>
        <strain evidence="6 7">KCTC 42180</strain>
    </source>
</reference>
<accession>A0A5C6RFZ5</accession>
<organism evidence="6 7">
    <name type="scientific">Phaeodactylibacter luteus</name>
    <dbReference type="NCBI Taxonomy" id="1564516"/>
    <lineage>
        <taxon>Bacteria</taxon>
        <taxon>Pseudomonadati</taxon>
        <taxon>Bacteroidota</taxon>
        <taxon>Saprospiria</taxon>
        <taxon>Saprospirales</taxon>
        <taxon>Haliscomenobacteraceae</taxon>
        <taxon>Phaeodactylibacter</taxon>
    </lineage>
</organism>